<dbReference type="EMBL" id="BAAASD010000042">
    <property type="protein sequence ID" value="GAA2366025.1"/>
    <property type="molecule type" value="Genomic_DNA"/>
</dbReference>
<organism evidence="3 4">
    <name type="scientific">Streptomyces cuspidosporus</name>
    <dbReference type="NCBI Taxonomy" id="66882"/>
    <lineage>
        <taxon>Bacteria</taxon>
        <taxon>Bacillati</taxon>
        <taxon>Actinomycetota</taxon>
        <taxon>Actinomycetes</taxon>
        <taxon>Kitasatosporales</taxon>
        <taxon>Streptomycetaceae</taxon>
        <taxon>Streptomyces</taxon>
    </lineage>
</organism>
<dbReference type="CDD" id="cd05829">
    <property type="entry name" value="Sortase_F"/>
    <property type="match status" value="1"/>
</dbReference>
<sequence length="237" mass="24318">MRRPFAHGTAPRGPLPRGTRLTLTAAGVAFWLGCGMVQAGTHVQAPPSPSAAEAWPAGPAATGPAATGPAAGGPVASPMPLSRPTRIRIPRIGVDAPVAGVGLDASGYLQAPPAAKPNVAGWYVESPTPGSAGNAVIDGHVDTARGPAVFYGLGALHRRDRVQVTRADGTTAEFTVDAIEVHPKRAIPADRVYGPTRRPQLRLITCGGGYTPGSGYRGNVVVYAHLTRARGHVSPET</sequence>
<dbReference type="Pfam" id="PF04203">
    <property type="entry name" value="Sortase"/>
    <property type="match status" value="1"/>
</dbReference>
<dbReference type="NCBIfam" id="NF033748">
    <property type="entry name" value="class_F_sortase"/>
    <property type="match status" value="1"/>
</dbReference>
<reference evidence="4" key="1">
    <citation type="journal article" date="2019" name="Int. J. Syst. Evol. Microbiol.">
        <title>The Global Catalogue of Microorganisms (GCM) 10K type strain sequencing project: providing services to taxonomists for standard genome sequencing and annotation.</title>
        <authorList>
            <consortium name="The Broad Institute Genomics Platform"/>
            <consortium name="The Broad Institute Genome Sequencing Center for Infectious Disease"/>
            <person name="Wu L."/>
            <person name="Ma J."/>
        </authorList>
    </citation>
    <scope>NUCLEOTIDE SEQUENCE [LARGE SCALE GENOMIC DNA]</scope>
    <source>
        <strain evidence="4">JCM 4316</strain>
    </source>
</reference>
<evidence type="ECO:0000313" key="4">
    <source>
        <dbReference type="Proteomes" id="UP001500253"/>
    </source>
</evidence>
<dbReference type="Proteomes" id="UP001500253">
    <property type="component" value="Unassembled WGS sequence"/>
</dbReference>
<proteinExistence type="predicted"/>
<dbReference type="InterPro" id="IPR023365">
    <property type="entry name" value="Sortase_dom-sf"/>
</dbReference>
<keyword evidence="1" id="KW-0378">Hydrolase</keyword>
<feature type="compositionally biased region" description="Low complexity" evidence="2">
    <location>
        <begin position="50"/>
        <end position="80"/>
    </location>
</feature>
<gene>
    <name evidence="3" type="ORF">GCM10010246_68620</name>
</gene>
<name>A0ABP5U0G9_9ACTN</name>
<evidence type="ECO:0000256" key="2">
    <source>
        <dbReference type="SAM" id="MobiDB-lite"/>
    </source>
</evidence>
<dbReference type="InterPro" id="IPR005754">
    <property type="entry name" value="Sortase"/>
</dbReference>
<dbReference type="Gene3D" id="2.40.260.10">
    <property type="entry name" value="Sortase"/>
    <property type="match status" value="1"/>
</dbReference>
<accession>A0ABP5U0G9</accession>
<dbReference type="SUPFAM" id="SSF63817">
    <property type="entry name" value="Sortase"/>
    <property type="match status" value="1"/>
</dbReference>
<evidence type="ECO:0000313" key="3">
    <source>
        <dbReference type="EMBL" id="GAA2366025.1"/>
    </source>
</evidence>
<keyword evidence="4" id="KW-1185">Reference proteome</keyword>
<dbReference type="InterPro" id="IPR042001">
    <property type="entry name" value="Sortase_F"/>
</dbReference>
<comment type="caution">
    <text evidence="3">The sequence shown here is derived from an EMBL/GenBank/DDBJ whole genome shotgun (WGS) entry which is preliminary data.</text>
</comment>
<protein>
    <recommendedName>
        <fullName evidence="5">Peptidase C60</fullName>
    </recommendedName>
</protein>
<feature type="region of interest" description="Disordered" evidence="2">
    <location>
        <begin position="43"/>
        <end position="82"/>
    </location>
</feature>
<evidence type="ECO:0000256" key="1">
    <source>
        <dbReference type="ARBA" id="ARBA00022801"/>
    </source>
</evidence>
<dbReference type="PROSITE" id="PS51257">
    <property type="entry name" value="PROKAR_LIPOPROTEIN"/>
    <property type="match status" value="1"/>
</dbReference>
<evidence type="ECO:0008006" key="5">
    <source>
        <dbReference type="Google" id="ProtNLM"/>
    </source>
</evidence>